<accession>A0A4Q9NB04</accession>
<dbReference type="EMBL" id="ML145341">
    <property type="protein sequence ID" value="TBU51307.1"/>
    <property type="molecule type" value="Genomic_DNA"/>
</dbReference>
<feature type="non-terminal residue" evidence="1">
    <location>
        <position position="124"/>
    </location>
</feature>
<organism evidence="1 2">
    <name type="scientific">Dichomitus squalens</name>
    <dbReference type="NCBI Taxonomy" id="114155"/>
    <lineage>
        <taxon>Eukaryota</taxon>
        <taxon>Fungi</taxon>
        <taxon>Dikarya</taxon>
        <taxon>Basidiomycota</taxon>
        <taxon>Agaricomycotina</taxon>
        <taxon>Agaricomycetes</taxon>
        <taxon>Polyporales</taxon>
        <taxon>Polyporaceae</taxon>
        <taxon>Dichomitus</taxon>
    </lineage>
</organism>
<dbReference type="Proteomes" id="UP000292082">
    <property type="component" value="Unassembled WGS sequence"/>
</dbReference>
<evidence type="ECO:0000313" key="2">
    <source>
        <dbReference type="Proteomes" id="UP000292082"/>
    </source>
</evidence>
<keyword evidence="2" id="KW-1185">Reference proteome</keyword>
<name>A0A4Q9NB04_9APHY</name>
<sequence>LEDLEIWVYPEFLTDRVAPGSVATMLKLWRADVPIQVVRLQPRLGSLFTRQRSADILSTIGHALEEVPRNTAAPPSVDEVISEPSARWQVTDSIYDWEVWRNWWWAHIQGSFPTFMSSGGLVMS</sequence>
<proteinExistence type="predicted"/>
<reference evidence="1 2" key="1">
    <citation type="submission" date="2019-01" db="EMBL/GenBank/DDBJ databases">
        <title>Draft genome sequences of three monokaryotic isolates of the white-rot basidiomycete fungus Dichomitus squalens.</title>
        <authorList>
            <consortium name="DOE Joint Genome Institute"/>
            <person name="Lopez S.C."/>
            <person name="Andreopoulos B."/>
            <person name="Pangilinan J."/>
            <person name="Lipzen A."/>
            <person name="Riley R."/>
            <person name="Ahrendt S."/>
            <person name="Ng V."/>
            <person name="Barry K."/>
            <person name="Daum C."/>
            <person name="Grigoriev I.V."/>
            <person name="Hilden K.S."/>
            <person name="Makela M.R."/>
            <person name="de Vries R.P."/>
        </authorList>
    </citation>
    <scope>NUCLEOTIDE SEQUENCE [LARGE SCALE GENOMIC DNA]</scope>
    <source>
        <strain evidence="1 2">CBS 464.89</strain>
    </source>
</reference>
<dbReference type="AlphaFoldDB" id="A0A4Q9NB04"/>
<feature type="non-terminal residue" evidence="1">
    <location>
        <position position="1"/>
    </location>
</feature>
<protein>
    <submittedName>
        <fullName evidence="1">Uncharacterized protein</fullName>
    </submittedName>
</protein>
<evidence type="ECO:0000313" key="1">
    <source>
        <dbReference type="EMBL" id="TBU51307.1"/>
    </source>
</evidence>
<gene>
    <name evidence="1" type="ORF">BD310DRAFT_781339</name>
</gene>